<dbReference type="Proteomes" id="UP000761534">
    <property type="component" value="Unassembled WGS sequence"/>
</dbReference>
<feature type="compositionally biased region" description="Low complexity" evidence="1">
    <location>
        <begin position="54"/>
        <end position="75"/>
    </location>
</feature>
<feature type="region of interest" description="Disordered" evidence="1">
    <location>
        <begin position="40"/>
        <end position="156"/>
    </location>
</feature>
<proteinExistence type="predicted"/>
<accession>A0A642V518</accession>
<dbReference type="EMBL" id="SWFS01000255">
    <property type="protein sequence ID" value="KAA8912510.1"/>
    <property type="molecule type" value="Genomic_DNA"/>
</dbReference>
<reference evidence="2" key="1">
    <citation type="journal article" date="2019" name="G3 (Bethesda)">
        <title>Genome Assemblies of Two Rare Opportunistic Yeast Pathogens: Diutina rugosa (syn. Candida rugosa) and Trichomonascus ciferrii (syn. Candida ciferrii).</title>
        <authorList>
            <person name="Mixao V."/>
            <person name="Saus E."/>
            <person name="Hansen A.P."/>
            <person name="Lass-Florl C."/>
            <person name="Gabaldon T."/>
        </authorList>
    </citation>
    <scope>NUCLEOTIDE SEQUENCE</scope>
    <source>
        <strain evidence="2">CBS 4856</strain>
    </source>
</reference>
<feature type="compositionally biased region" description="Polar residues" evidence="1">
    <location>
        <begin position="113"/>
        <end position="150"/>
    </location>
</feature>
<evidence type="ECO:0000256" key="1">
    <source>
        <dbReference type="SAM" id="MobiDB-lite"/>
    </source>
</evidence>
<evidence type="ECO:0000313" key="2">
    <source>
        <dbReference type="EMBL" id="KAA8912510.1"/>
    </source>
</evidence>
<protein>
    <submittedName>
        <fullName evidence="2">Uncharacterized protein</fullName>
    </submittedName>
</protein>
<sequence length="156" mass="17288">MNDRGYYRGIRLSLTPTDFEDDGSDIEVVGVQCADVVVISDDDDPYYDDRTCKQQSRNESPEEQSQQQEQTEASSTCGATAIKEECPNTGDAKKEEEEMEKEEGLDEGHSSEGNDLSTQSSVTEDTSTCSTPKENQQHSNLPQRKPTTGILSLLRD</sequence>
<evidence type="ECO:0000313" key="3">
    <source>
        <dbReference type="Proteomes" id="UP000761534"/>
    </source>
</evidence>
<dbReference type="VEuPathDB" id="FungiDB:TRICI_003474"/>
<comment type="caution">
    <text evidence="2">The sequence shown here is derived from an EMBL/GenBank/DDBJ whole genome shotgun (WGS) entry which is preliminary data.</text>
</comment>
<dbReference type="AlphaFoldDB" id="A0A642V518"/>
<organism evidence="2 3">
    <name type="scientific">Trichomonascus ciferrii</name>
    <dbReference type="NCBI Taxonomy" id="44093"/>
    <lineage>
        <taxon>Eukaryota</taxon>
        <taxon>Fungi</taxon>
        <taxon>Dikarya</taxon>
        <taxon>Ascomycota</taxon>
        <taxon>Saccharomycotina</taxon>
        <taxon>Dipodascomycetes</taxon>
        <taxon>Dipodascales</taxon>
        <taxon>Trichomonascaceae</taxon>
        <taxon>Trichomonascus</taxon>
        <taxon>Trichomonascus ciferrii complex</taxon>
    </lineage>
</organism>
<gene>
    <name evidence="2" type="ORF">TRICI_003474</name>
</gene>
<name>A0A642V518_9ASCO</name>
<keyword evidence="3" id="KW-1185">Reference proteome</keyword>
<feature type="compositionally biased region" description="Basic and acidic residues" evidence="1">
    <location>
        <begin position="82"/>
        <end position="96"/>
    </location>
</feature>